<reference evidence="5 6" key="1">
    <citation type="journal article" date="2016" name="Sci. Rep.">
        <title>Peltaster fructicola genome reveals evolution from an invasive phytopathogen to an ectophytic parasite.</title>
        <authorList>
            <person name="Xu C."/>
            <person name="Chen H."/>
            <person name="Gleason M.L."/>
            <person name="Xu J.R."/>
            <person name="Liu H."/>
            <person name="Zhang R."/>
            <person name="Sun G."/>
        </authorList>
    </citation>
    <scope>NUCLEOTIDE SEQUENCE [LARGE SCALE GENOMIC DNA]</scope>
    <source>
        <strain evidence="5 6">LNHT1506</strain>
    </source>
</reference>
<dbReference type="OrthoDB" id="25503at2759"/>
<dbReference type="InterPro" id="IPR001870">
    <property type="entry name" value="B30.2/SPRY"/>
</dbReference>
<accession>A0A6H0XS87</accession>
<feature type="domain" description="CTLH" evidence="4">
    <location>
        <begin position="384"/>
        <end position="443"/>
    </location>
</feature>
<dbReference type="InterPro" id="IPR006595">
    <property type="entry name" value="CTLH_C"/>
</dbReference>
<dbReference type="PANTHER" id="PTHR12864">
    <property type="entry name" value="RAN BINDING PROTEIN 9-RELATED"/>
    <property type="match status" value="1"/>
</dbReference>
<dbReference type="SUPFAM" id="SSF49899">
    <property type="entry name" value="Concanavalin A-like lectins/glucanases"/>
    <property type="match status" value="1"/>
</dbReference>
<dbReference type="InterPro" id="IPR013320">
    <property type="entry name" value="ConA-like_dom_sf"/>
</dbReference>
<dbReference type="PROSITE" id="PS50897">
    <property type="entry name" value="CTLH"/>
    <property type="match status" value="1"/>
</dbReference>
<dbReference type="InterPro" id="IPR013144">
    <property type="entry name" value="CRA_dom"/>
</dbReference>
<protein>
    <submittedName>
        <fullName evidence="5">Uncharacterized protein</fullName>
    </submittedName>
</protein>
<evidence type="ECO:0000256" key="2">
    <source>
        <dbReference type="SAM" id="MobiDB-lite"/>
    </source>
</evidence>
<dbReference type="InterPro" id="IPR024964">
    <property type="entry name" value="CTLH/CRA"/>
</dbReference>
<dbReference type="Pfam" id="PF00622">
    <property type="entry name" value="SPRY"/>
    <property type="match status" value="1"/>
</dbReference>
<feature type="region of interest" description="Disordered" evidence="2">
    <location>
        <begin position="1"/>
        <end position="45"/>
    </location>
</feature>
<name>A0A6H0XS87_9PEZI</name>
<dbReference type="SMART" id="SM00668">
    <property type="entry name" value="CTLH"/>
    <property type="match status" value="1"/>
</dbReference>
<dbReference type="EMBL" id="CP051140">
    <property type="protein sequence ID" value="QIW97626.1"/>
    <property type="molecule type" value="Genomic_DNA"/>
</dbReference>
<dbReference type="Proteomes" id="UP000503462">
    <property type="component" value="Chromosome 2"/>
</dbReference>
<keyword evidence="6" id="KW-1185">Reference proteome</keyword>
<feature type="region of interest" description="Disordered" evidence="2">
    <location>
        <begin position="362"/>
        <end position="383"/>
    </location>
</feature>
<dbReference type="PROSITE" id="PS50896">
    <property type="entry name" value="LISH"/>
    <property type="match status" value="1"/>
</dbReference>
<evidence type="ECO:0000259" key="4">
    <source>
        <dbReference type="PROSITE" id="PS50897"/>
    </source>
</evidence>
<organism evidence="5 6">
    <name type="scientific">Peltaster fructicola</name>
    <dbReference type="NCBI Taxonomy" id="286661"/>
    <lineage>
        <taxon>Eukaryota</taxon>
        <taxon>Fungi</taxon>
        <taxon>Dikarya</taxon>
        <taxon>Ascomycota</taxon>
        <taxon>Pezizomycotina</taxon>
        <taxon>Dothideomycetes</taxon>
        <taxon>Dothideomycetes incertae sedis</taxon>
        <taxon>Peltaster</taxon>
    </lineage>
</organism>
<dbReference type="Gene3D" id="2.60.120.920">
    <property type="match status" value="1"/>
</dbReference>
<dbReference type="PROSITE" id="PS50188">
    <property type="entry name" value="B302_SPRY"/>
    <property type="match status" value="1"/>
</dbReference>
<proteinExistence type="predicted"/>
<dbReference type="InterPro" id="IPR043136">
    <property type="entry name" value="B30.2/SPRY_sf"/>
</dbReference>
<evidence type="ECO:0000256" key="1">
    <source>
        <dbReference type="ARBA" id="ARBA00002343"/>
    </source>
</evidence>
<dbReference type="AlphaFoldDB" id="A0A6H0XS87"/>
<dbReference type="InterPro" id="IPR006594">
    <property type="entry name" value="LisH"/>
</dbReference>
<evidence type="ECO:0000313" key="5">
    <source>
        <dbReference type="EMBL" id="QIW97626.1"/>
    </source>
</evidence>
<dbReference type="SMART" id="SM00757">
    <property type="entry name" value="CRA"/>
    <property type="match status" value="1"/>
</dbReference>
<evidence type="ECO:0000313" key="6">
    <source>
        <dbReference type="Proteomes" id="UP000503462"/>
    </source>
</evidence>
<sequence length="583" mass="65682">MSRQERRYSARAEVNGEPSGWQRHSNGAPIHEEHGYSGPPDRPQFFVPSYLSRSRHAQRLKHEWEERVKTEVQDTSAFVPSTPDHSATTSLLINRSTSPLPHVHRGVSQRVIERPSAHYTQSTRPRGLPTKWNRGDGANGVEVLGDGSEVRFSGAQFKTQDEAASIRSDVPVPKEVGLYYYEVTIMSRSKDALIGVGFATDKSMLTRLPGWEPDAFAYHGDDGEVFSGQSSGRSYGPHLVTHDVVGCGINFRTNSIFFTRNGNYLGSAFSDVKPGEYFPIIGFRKNGDHARANFGRQLFVFDIDAMMDQERQITLGSVARQTTEKLHPPDDESALIENLISQYLAHEGYIATSRAFQLDLQDRKRQAPSTSDQDLIQDNTDDVHATQRQRIRGAMLDGDLDRALKYTQMYYPQVLQDQRNKGIYFRLRCRKLIEMMRRWSELSAAIRMNGNDAADSKHVDTQMELDDQLHREVSKENESAHGDIEMDISSDTQNAATKESELFDAAISYGQGLREEFESNAQSGFKQELDTVFSLFAYNDARTSDEVRHLVDKSGRSTLAEELNGAILGMLHVLIHQIMLTPS</sequence>
<comment type="function">
    <text evidence="1">Involved in the proteasome-dependent degradation of fructose-1,6-bisphosphatase.</text>
</comment>
<feature type="domain" description="B30.2/SPRY" evidence="3">
    <location>
        <begin position="110"/>
        <end position="299"/>
    </location>
</feature>
<dbReference type="Pfam" id="PF10607">
    <property type="entry name" value="CTLH"/>
    <property type="match status" value="1"/>
</dbReference>
<dbReference type="InterPro" id="IPR003877">
    <property type="entry name" value="SPRY_dom"/>
</dbReference>
<evidence type="ECO:0000259" key="3">
    <source>
        <dbReference type="PROSITE" id="PS50188"/>
    </source>
</evidence>
<feature type="region of interest" description="Disordered" evidence="2">
    <location>
        <begin position="116"/>
        <end position="136"/>
    </location>
</feature>
<feature type="compositionally biased region" description="Basic and acidic residues" evidence="2">
    <location>
        <begin position="1"/>
        <end position="10"/>
    </location>
</feature>
<feature type="compositionally biased region" description="Polar residues" evidence="2">
    <location>
        <begin position="367"/>
        <end position="378"/>
    </location>
</feature>
<dbReference type="InterPro" id="IPR050618">
    <property type="entry name" value="Ubq-SigPath_Reg"/>
</dbReference>
<gene>
    <name evidence="5" type="ORF">AMS68_003144</name>
</gene>
<dbReference type="SMART" id="SM00449">
    <property type="entry name" value="SPRY"/>
    <property type="match status" value="1"/>
</dbReference>